<comment type="caution">
    <text evidence="1">The sequence shown here is derived from an EMBL/GenBank/DDBJ whole genome shotgun (WGS) entry which is preliminary data.</text>
</comment>
<accession>A0A5B6V1Q5</accession>
<gene>
    <name evidence="1" type="ORF">EPI10_029512</name>
</gene>
<reference evidence="2" key="1">
    <citation type="journal article" date="2019" name="Plant Biotechnol. J.">
        <title>Genome sequencing of the Australian wild diploid species Gossypium australe highlights disease resistance and delayed gland morphogenesis.</title>
        <authorList>
            <person name="Cai Y."/>
            <person name="Cai X."/>
            <person name="Wang Q."/>
            <person name="Wang P."/>
            <person name="Zhang Y."/>
            <person name="Cai C."/>
            <person name="Xu Y."/>
            <person name="Wang K."/>
            <person name="Zhou Z."/>
            <person name="Wang C."/>
            <person name="Geng S."/>
            <person name="Li B."/>
            <person name="Dong Q."/>
            <person name="Hou Y."/>
            <person name="Wang H."/>
            <person name="Ai P."/>
            <person name="Liu Z."/>
            <person name="Yi F."/>
            <person name="Sun M."/>
            <person name="An G."/>
            <person name="Cheng J."/>
            <person name="Zhang Y."/>
            <person name="Shi Q."/>
            <person name="Xie Y."/>
            <person name="Shi X."/>
            <person name="Chang Y."/>
            <person name="Huang F."/>
            <person name="Chen Y."/>
            <person name="Hong S."/>
            <person name="Mi L."/>
            <person name="Sun Q."/>
            <person name="Zhang L."/>
            <person name="Zhou B."/>
            <person name="Peng R."/>
            <person name="Zhang X."/>
            <person name="Liu F."/>
        </authorList>
    </citation>
    <scope>NUCLEOTIDE SEQUENCE [LARGE SCALE GENOMIC DNA]</scope>
    <source>
        <strain evidence="2">cv. PA1801</strain>
    </source>
</reference>
<evidence type="ECO:0000313" key="2">
    <source>
        <dbReference type="Proteomes" id="UP000325315"/>
    </source>
</evidence>
<name>A0A5B6V1Q5_9ROSI</name>
<proteinExistence type="predicted"/>
<keyword evidence="2" id="KW-1185">Reference proteome</keyword>
<dbReference type="Proteomes" id="UP000325315">
    <property type="component" value="Unassembled WGS sequence"/>
</dbReference>
<dbReference type="EMBL" id="SMMG02000009">
    <property type="protein sequence ID" value="KAA3463086.1"/>
    <property type="molecule type" value="Genomic_DNA"/>
</dbReference>
<dbReference type="AlphaFoldDB" id="A0A5B6V1Q5"/>
<evidence type="ECO:0000313" key="1">
    <source>
        <dbReference type="EMBL" id="KAA3463086.1"/>
    </source>
</evidence>
<protein>
    <submittedName>
        <fullName evidence="1">Uncharacterized protein</fullName>
    </submittedName>
</protein>
<sequence>MGLTLQRKFKLMVYLKISEHIALKKLLGVNELVDDTIENDQLKVRCFVSRIKLIESISELCSIRM</sequence>
<organism evidence="1 2">
    <name type="scientific">Gossypium australe</name>
    <dbReference type="NCBI Taxonomy" id="47621"/>
    <lineage>
        <taxon>Eukaryota</taxon>
        <taxon>Viridiplantae</taxon>
        <taxon>Streptophyta</taxon>
        <taxon>Embryophyta</taxon>
        <taxon>Tracheophyta</taxon>
        <taxon>Spermatophyta</taxon>
        <taxon>Magnoliopsida</taxon>
        <taxon>eudicotyledons</taxon>
        <taxon>Gunneridae</taxon>
        <taxon>Pentapetalae</taxon>
        <taxon>rosids</taxon>
        <taxon>malvids</taxon>
        <taxon>Malvales</taxon>
        <taxon>Malvaceae</taxon>
        <taxon>Malvoideae</taxon>
        <taxon>Gossypium</taxon>
    </lineage>
</organism>